<dbReference type="Proteomes" id="UP000054928">
    <property type="component" value="Unassembled WGS sequence"/>
</dbReference>
<dbReference type="GO" id="GO:0005096">
    <property type="term" value="F:GTPase activator activity"/>
    <property type="evidence" value="ECO:0007669"/>
    <property type="project" value="TreeGrafter"/>
</dbReference>
<evidence type="ECO:0000313" key="3">
    <source>
        <dbReference type="Proteomes" id="UP000054928"/>
    </source>
</evidence>
<dbReference type="RefSeq" id="XP_024578872.1">
    <property type="nucleotide sequence ID" value="XM_024728390.1"/>
</dbReference>
<sequence length="510" mass="59406">MRTNWFETSGARELRESSALKYHDYLYNSKHCSSTQFEEDLRQIELDLPRTGESIRHFLLTQDERNSLQEEAEMPRHVMHRFLPQLKNILLAYSVRNPRVGYVQGHADVLCFLLGSINEKKDEEEVFWVYASVIERVFPEDYFARAPKLHGFQVDCKLYCELVHEKLVPLNPVLSKIDLPFVTTLLSCKWFVSLWVGELPVPLLYEVWNTMLSEEDGTILHLLVALHVFNLALGKIQDHMEWDSSYIYKIILDQCQCATEIAPRALLYQARTTYGLKDESVEDMRAALRRLPPLREAEFAVLANFTHFDYLEMKRLHDEFTFLRFQKKKSGRSKLRGLRHEQLENIFSRIFKTLPVDIYGQIYRLLRPDGYGNVSYYSLVQFLSVVTLGAPEEKAHLLFQIANHQSCDFLNQQDIAYLADLMCCLLLNQIVASGKEVRIHEYGFGESIFDAAKSPLLRRHFRNKLMSLVSSDGPLQYSKWLELAFGDSEIAQLMAWYTIPHQPNDFLGTR</sequence>
<name>A0A0P1AMC1_PLAHL</name>
<organism evidence="2 3">
    <name type="scientific">Plasmopara halstedii</name>
    <name type="common">Downy mildew of sunflower</name>
    <dbReference type="NCBI Taxonomy" id="4781"/>
    <lineage>
        <taxon>Eukaryota</taxon>
        <taxon>Sar</taxon>
        <taxon>Stramenopiles</taxon>
        <taxon>Oomycota</taxon>
        <taxon>Peronosporomycetes</taxon>
        <taxon>Peronosporales</taxon>
        <taxon>Peronosporaceae</taxon>
        <taxon>Plasmopara</taxon>
    </lineage>
</organism>
<dbReference type="SMART" id="SM00164">
    <property type="entry name" value="TBC"/>
    <property type="match status" value="1"/>
</dbReference>
<proteinExistence type="predicted"/>
<evidence type="ECO:0000313" key="2">
    <source>
        <dbReference type="EMBL" id="CEG42503.1"/>
    </source>
</evidence>
<feature type="domain" description="Rab-GAP TBC" evidence="1">
    <location>
        <begin position="1"/>
        <end position="215"/>
    </location>
</feature>
<dbReference type="InterPro" id="IPR011992">
    <property type="entry name" value="EF-hand-dom_pair"/>
</dbReference>
<dbReference type="Gene3D" id="1.10.8.270">
    <property type="entry name" value="putative rabgap domain of human tbc1 domain family member 14 like domains"/>
    <property type="match status" value="1"/>
</dbReference>
<protein>
    <submittedName>
        <fullName evidence="2">Ypt/Rab GTPase activating protein</fullName>
    </submittedName>
</protein>
<dbReference type="InterPro" id="IPR035969">
    <property type="entry name" value="Rab-GAP_TBC_sf"/>
</dbReference>
<dbReference type="Gene3D" id="1.10.472.80">
    <property type="entry name" value="Ypt/Rab-GAP domain of gyp1p, domain 3"/>
    <property type="match status" value="1"/>
</dbReference>
<dbReference type="Pfam" id="PF00566">
    <property type="entry name" value="RabGAP-TBC"/>
    <property type="match status" value="1"/>
</dbReference>
<reference evidence="3" key="1">
    <citation type="submission" date="2014-09" db="EMBL/GenBank/DDBJ databases">
        <authorList>
            <person name="Sharma Rahul"/>
            <person name="Thines Marco"/>
        </authorList>
    </citation>
    <scope>NUCLEOTIDE SEQUENCE [LARGE SCALE GENOMIC DNA]</scope>
</reference>
<dbReference type="AlphaFoldDB" id="A0A0P1AMC1"/>
<accession>A0A0P1AMC1</accession>
<dbReference type="EMBL" id="CCYD01000645">
    <property type="protein sequence ID" value="CEG42503.1"/>
    <property type="molecule type" value="Genomic_DNA"/>
</dbReference>
<dbReference type="SUPFAM" id="SSF47473">
    <property type="entry name" value="EF-hand"/>
    <property type="match status" value="1"/>
</dbReference>
<dbReference type="STRING" id="4781.A0A0P1AMC1"/>
<dbReference type="PROSITE" id="PS50086">
    <property type="entry name" value="TBC_RABGAP"/>
    <property type="match status" value="1"/>
</dbReference>
<dbReference type="Gene3D" id="1.10.238.10">
    <property type="entry name" value="EF-hand"/>
    <property type="match status" value="1"/>
</dbReference>
<evidence type="ECO:0000259" key="1">
    <source>
        <dbReference type="PROSITE" id="PS50086"/>
    </source>
</evidence>
<keyword evidence="3" id="KW-1185">Reference proteome</keyword>
<dbReference type="GeneID" id="36407827"/>
<dbReference type="OMA" id="RIHEYGF"/>
<dbReference type="InterPro" id="IPR000195">
    <property type="entry name" value="Rab-GAP-TBC_dom"/>
</dbReference>
<dbReference type="PANTHER" id="PTHR22957:SF657">
    <property type="entry name" value="PH DOMAIN-CONTAINING PROTEIN"/>
    <property type="match status" value="1"/>
</dbReference>
<dbReference type="SUPFAM" id="SSF47923">
    <property type="entry name" value="Ypt/Rab-GAP domain of gyp1p"/>
    <property type="match status" value="2"/>
</dbReference>
<dbReference type="OrthoDB" id="191686at2759"/>
<dbReference type="PANTHER" id="PTHR22957">
    <property type="entry name" value="TBC1 DOMAIN FAMILY MEMBER GTPASE-ACTIVATING PROTEIN"/>
    <property type="match status" value="1"/>
</dbReference>